<sequence>MLILVTMHDYVITIAQLCNTHIFIYVHI</sequence>
<protein>
    <submittedName>
        <fullName evidence="1">Uncharacterized protein</fullName>
    </submittedName>
</protein>
<reference evidence="1" key="1">
    <citation type="submission" date="2014-11" db="EMBL/GenBank/DDBJ databases">
        <authorList>
            <person name="Amaro Gonzalez C."/>
        </authorList>
    </citation>
    <scope>NUCLEOTIDE SEQUENCE</scope>
</reference>
<name>A0A0E9Q7V3_ANGAN</name>
<proteinExistence type="predicted"/>
<dbReference type="AlphaFoldDB" id="A0A0E9Q7V3"/>
<accession>A0A0E9Q7V3</accession>
<evidence type="ECO:0000313" key="1">
    <source>
        <dbReference type="EMBL" id="JAH12198.1"/>
    </source>
</evidence>
<dbReference type="EMBL" id="GBXM01096379">
    <property type="protein sequence ID" value="JAH12198.1"/>
    <property type="molecule type" value="Transcribed_RNA"/>
</dbReference>
<reference evidence="1" key="2">
    <citation type="journal article" date="2015" name="Fish Shellfish Immunol.">
        <title>Early steps in the European eel (Anguilla anguilla)-Vibrio vulnificus interaction in the gills: Role of the RtxA13 toxin.</title>
        <authorList>
            <person name="Callol A."/>
            <person name="Pajuelo D."/>
            <person name="Ebbesson L."/>
            <person name="Teles M."/>
            <person name="MacKenzie S."/>
            <person name="Amaro C."/>
        </authorList>
    </citation>
    <scope>NUCLEOTIDE SEQUENCE</scope>
</reference>
<organism evidence="1">
    <name type="scientific">Anguilla anguilla</name>
    <name type="common">European freshwater eel</name>
    <name type="synonym">Muraena anguilla</name>
    <dbReference type="NCBI Taxonomy" id="7936"/>
    <lineage>
        <taxon>Eukaryota</taxon>
        <taxon>Metazoa</taxon>
        <taxon>Chordata</taxon>
        <taxon>Craniata</taxon>
        <taxon>Vertebrata</taxon>
        <taxon>Euteleostomi</taxon>
        <taxon>Actinopterygii</taxon>
        <taxon>Neopterygii</taxon>
        <taxon>Teleostei</taxon>
        <taxon>Anguilliformes</taxon>
        <taxon>Anguillidae</taxon>
        <taxon>Anguilla</taxon>
    </lineage>
</organism>